<dbReference type="PANTHER" id="PTHR11113:SF14">
    <property type="entry name" value="N-ACETYLGLUCOSAMINE-6-PHOSPHATE DEACETYLASE"/>
    <property type="match status" value="1"/>
</dbReference>
<feature type="binding site" evidence="8">
    <location>
        <position position="193"/>
    </location>
    <ligand>
        <name>Zn(2+)</name>
        <dbReference type="ChEBI" id="CHEBI:29105"/>
    </ligand>
</feature>
<feature type="binding site" evidence="7">
    <location>
        <position position="249"/>
    </location>
    <ligand>
        <name>substrate</name>
    </ligand>
</feature>
<comment type="similarity">
    <text evidence="1 5">Belongs to the metallo-dependent hydrolases superfamily. NagA family.</text>
</comment>
<feature type="binding site" evidence="7">
    <location>
        <begin position="217"/>
        <end position="218"/>
    </location>
    <ligand>
        <name>substrate</name>
    </ligand>
</feature>
<keyword evidence="2 8" id="KW-0479">Metal-binding</keyword>
<dbReference type="PANTHER" id="PTHR11113">
    <property type="entry name" value="N-ACETYLGLUCOSAMINE-6-PHOSPHATE DEACETYLASE"/>
    <property type="match status" value="1"/>
</dbReference>
<name>A0A9X2ELQ3_9GAMM</name>
<feature type="binding site" evidence="8">
    <location>
        <position position="214"/>
    </location>
    <ligand>
        <name>Zn(2+)</name>
        <dbReference type="ChEBI" id="CHEBI:29105"/>
    </ligand>
</feature>
<dbReference type="InterPro" id="IPR011059">
    <property type="entry name" value="Metal-dep_hydrolase_composite"/>
</dbReference>
<keyword evidence="11" id="KW-1185">Reference proteome</keyword>
<dbReference type="Gene3D" id="2.30.40.10">
    <property type="entry name" value="Urease, subunit C, domain 1"/>
    <property type="match status" value="1"/>
</dbReference>
<dbReference type="GO" id="GO:0008448">
    <property type="term" value="F:N-acetylglucosamine-6-phosphate deacetylase activity"/>
    <property type="evidence" value="ECO:0007669"/>
    <property type="project" value="UniProtKB-EC"/>
</dbReference>
<sequence length="380" mass="40014">MEGREGITLLASKLFDGERILTDVAVTIGENGLIGAIGGGVTSSVERLSGLLVPGLVDIQVNGGGGVLFNQDPTLSALQQISEAHAQFGTTAFLPTLITDRLSVMQRAADAVSEALSAGVPGVVGVHFEGPHLSTAKKGTHEQGFIRPLSDEELSLYARDDLGIRLVTLAPESVASSDIRNLVSLGVHVCLGHSNTNAETVEAALSAGATGFTHLFNAMSPLHSREPGMVGTALIRDDAWCGLIADGHHVSVGAIKLALKAKPRGKLLLVTDAMSLVGSEKMSFPLFDRIVTRRGSKLTSSTGELAGSHLDMIGAVRNVHDWCNVELVEVLRMASLYPAQFLGLRAGVIAEGVRANMVLLGEDLQVCRTWIEGVEVYQGD</sequence>
<evidence type="ECO:0000256" key="3">
    <source>
        <dbReference type="ARBA" id="ARBA00022801"/>
    </source>
</evidence>
<gene>
    <name evidence="10" type="primary">nagA</name>
    <name evidence="10" type="ORF">MO867_05955</name>
</gene>
<feature type="binding site" evidence="7">
    <location>
        <position position="225"/>
    </location>
    <ligand>
        <name>substrate</name>
    </ligand>
</feature>
<proteinExistence type="inferred from homology"/>
<dbReference type="Proteomes" id="UP001139028">
    <property type="component" value="Unassembled WGS sequence"/>
</dbReference>
<feature type="active site" description="Proton donor/acceptor" evidence="6">
    <location>
        <position position="272"/>
    </location>
</feature>
<dbReference type="GO" id="GO:0046872">
    <property type="term" value="F:metal ion binding"/>
    <property type="evidence" value="ECO:0007669"/>
    <property type="project" value="UniProtKB-KW"/>
</dbReference>
<comment type="caution">
    <text evidence="10">The sequence shown here is derived from an EMBL/GenBank/DDBJ whole genome shotgun (WGS) entry which is preliminary data.</text>
</comment>
<dbReference type="SUPFAM" id="SSF51556">
    <property type="entry name" value="Metallo-dependent hydrolases"/>
    <property type="match status" value="1"/>
</dbReference>
<dbReference type="FunFam" id="3.20.20.140:FF:000004">
    <property type="entry name" value="N-acetylglucosamine-6-phosphate deacetylase"/>
    <property type="match status" value="1"/>
</dbReference>
<reference evidence="10" key="1">
    <citation type="journal article" date="2022" name="Arch. Microbiol.">
        <title>Microbulbifer okhotskensis sp. nov., isolated from a deep bottom sediment of the Okhotsk Sea.</title>
        <authorList>
            <person name="Romanenko L."/>
            <person name="Kurilenko V."/>
            <person name="Otstavnykh N."/>
            <person name="Velansky P."/>
            <person name="Isaeva M."/>
            <person name="Mikhailov V."/>
        </authorList>
    </citation>
    <scope>NUCLEOTIDE SEQUENCE</scope>
    <source>
        <strain evidence="10">OS29</strain>
    </source>
</reference>
<dbReference type="Gene3D" id="3.20.20.140">
    <property type="entry name" value="Metal-dependent hydrolases"/>
    <property type="match status" value="1"/>
</dbReference>
<protein>
    <submittedName>
        <fullName evidence="10">N-acetylglucosamine-6-phosphate deacetylase</fullName>
        <ecNumber evidence="10">3.5.1.25</ecNumber>
    </submittedName>
</protein>
<feature type="binding site" evidence="7">
    <location>
        <begin position="305"/>
        <end position="307"/>
    </location>
    <ligand>
        <name>substrate</name>
    </ligand>
</feature>
<dbReference type="SUPFAM" id="SSF51338">
    <property type="entry name" value="Composite domain of metallo-dependent hydrolases"/>
    <property type="match status" value="1"/>
</dbReference>
<dbReference type="GO" id="GO:0006046">
    <property type="term" value="P:N-acetylglucosamine catabolic process"/>
    <property type="evidence" value="ECO:0007669"/>
    <property type="project" value="TreeGrafter"/>
</dbReference>
<evidence type="ECO:0000313" key="10">
    <source>
        <dbReference type="EMBL" id="MCO1333880.1"/>
    </source>
</evidence>
<evidence type="ECO:0000256" key="7">
    <source>
        <dbReference type="PIRSR" id="PIRSR038994-2"/>
    </source>
</evidence>
<dbReference type="EMBL" id="JALBWM010000016">
    <property type="protein sequence ID" value="MCO1333880.1"/>
    <property type="molecule type" value="Genomic_DNA"/>
</dbReference>
<evidence type="ECO:0000256" key="6">
    <source>
        <dbReference type="PIRSR" id="PIRSR038994-1"/>
    </source>
</evidence>
<feature type="binding site" evidence="7">
    <location>
        <position position="140"/>
    </location>
    <ligand>
        <name>substrate</name>
    </ligand>
</feature>
<dbReference type="InterPro" id="IPR003764">
    <property type="entry name" value="GlcNAc_6-P_deAcase"/>
</dbReference>
<evidence type="ECO:0000256" key="4">
    <source>
        <dbReference type="ARBA" id="ARBA00023277"/>
    </source>
</evidence>
<comment type="cofactor">
    <cofactor evidence="8">
        <name>a divalent metal cation</name>
        <dbReference type="ChEBI" id="CHEBI:60240"/>
    </cofactor>
    <text evidence="8">Binds 1 divalent metal cation per subunit.</text>
</comment>
<dbReference type="RefSeq" id="WP_252465325.1">
    <property type="nucleotide sequence ID" value="NZ_JALBWM010000016.1"/>
</dbReference>
<dbReference type="InterPro" id="IPR006680">
    <property type="entry name" value="Amidohydro-rel"/>
</dbReference>
<dbReference type="CDD" id="cd00854">
    <property type="entry name" value="NagA"/>
    <property type="match status" value="1"/>
</dbReference>
<dbReference type="Pfam" id="PF01979">
    <property type="entry name" value="Amidohydro_1"/>
    <property type="match status" value="1"/>
</dbReference>
<keyword evidence="4 5" id="KW-0119">Carbohydrate metabolism</keyword>
<evidence type="ECO:0000256" key="8">
    <source>
        <dbReference type="PIRSR" id="PIRSR038994-3"/>
    </source>
</evidence>
<accession>A0A9X2ELQ3</accession>
<evidence type="ECO:0000256" key="1">
    <source>
        <dbReference type="ARBA" id="ARBA00010716"/>
    </source>
</evidence>
<organism evidence="10 11">
    <name type="scientific">Microbulbifer okhotskensis</name>
    <dbReference type="NCBI Taxonomy" id="2926617"/>
    <lineage>
        <taxon>Bacteria</taxon>
        <taxon>Pseudomonadati</taxon>
        <taxon>Pseudomonadota</taxon>
        <taxon>Gammaproteobacteria</taxon>
        <taxon>Cellvibrionales</taxon>
        <taxon>Microbulbiferaceae</taxon>
        <taxon>Microbulbifer</taxon>
    </lineage>
</organism>
<evidence type="ECO:0000259" key="9">
    <source>
        <dbReference type="Pfam" id="PF01979"/>
    </source>
</evidence>
<keyword evidence="3 5" id="KW-0378">Hydrolase</keyword>
<dbReference type="EC" id="3.5.1.25" evidence="10"/>
<dbReference type="AlphaFoldDB" id="A0A9X2ELQ3"/>
<evidence type="ECO:0000313" key="11">
    <source>
        <dbReference type="Proteomes" id="UP001139028"/>
    </source>
</evidence>
<evidence type="ECO:0000256" key="2">
    <source>
        <dbReference type="ARBA" id="ARBA00022723"/>
    </source>
</evidence>
<feature type="domain" description="Amidohydrolase-related" evidence="9">
    <location>
        <begin position="52"/>
        <end position="375"/>
    </location>
</feature>
<dbReference type="PIRSF" id="PIRSF038994">
    <property type="entry name" value="NagA"/>
    <property type="match status" value="1"/>
</dbReference>
<evidence type="ECO:0000256" key="5">
    <source>
        <dbReference type="PIRNR" id="PIRNR038994"/>
    </source>
</evidence>
<dbReference type="NCBIfam" id="TIGR00221">
    <property type="entry name" value="nagA"/>
    <property type="match status" value="1"/>
</dbReference>
<dbReference type="InterPro" id="IPR032466">
    <property type="entry name" value="Metal_Hydrolase"/>
</dbReference>
<feature type="binding site" evidence="8">
    <location>
        <position position="129"/>
    </location>
    <ligand>
        <name>Zn(2+)</name>
        <dbReference type="ChEBI" id="CHEBI:29105"/>
    </ligand>
</feature>